<dbReference type="Proteomes" id="UP000177309">
    <property type="component" value="Unassembled WGS sequence"/>
</dbReference>
<dbReference type="InterPro" id="IPR015424">
    <property type="entry name" value="PyrdxlP-dep_Trfase"/>
</dbReference>
<evidence type="ECO:0000256" key="4">
    <source>
        <dbReference type="RuleBase" id="RU000481"/>
    </source>
</evidence>
<reference evidence="6 7" key="1">
    <citation type="journal article" date="2016" name="Nat. Commun.">
        <title>Thousands of microbial genomes shed light on interconnected biogeochemical processes in an aquifer system.</title>
        <authorList>
            <person name="Anantharaman K."/>
            <person name="Brown C.T."/>
            <person name="Hug L.A."/>
            <person name="Sharon I."/>
            <person name="Castelle C.J."/>
            <person name="Probst A.J."/>
            <person name="Thomas B.C."/>
            <person name="Singh A."/>
            <person name="Wilkins M.J."/>
            <person name="Karaoz U."/>
            <person name="Brodie E.L."/>
            <person name="Williams K.H."/>
            <person name="Hubbard S.S."/>
            <person name="Banfield J.F."/>
        </authorList>
    </citation>
    <scope>NUCLEOTIDE SEQUENCE [LARGE SCALE GENOMIC DNA]</scope>
</reference>
<organism evidence="6 7">
    <name type="scientific">candidate division WOR-1 bacterium RIFOXYC2_FULL_41_25</name>
    <dbReference type="NCBI Taxonomy" id="1802586"/>
    <lineage>
        <taxon>Bacteria</taxon>
        <taxon>Bacillati</taxon>
        <taxon>Saganbacteria</taxon>
    </lineage>
</organism>
<dbReference type="CDD" id="cd00609">
    <property type="entry name" value="AAT_like"/>
    <property type="match status" value="1"/>
</dbReference>
<dbReference type="Gene3D" id="3.40.640.10">
    <property type="entry name" value="Type I PLP-dependent aspartate aminotransferase-like (Major domain)"/>
    <property type="match status" value="1"/>
</dbReference>
<comment type="similarity">
    <text evidence="4">Belongs to the class-I pyridoxal-phosphate-dependent aminotransferase family.</text>
</comment>
<dbReference type="InterPro" id="IPR015421">
    <property type="entry name" value="PyrdxlP-dep_Trfase_major"/>
</dbReference>
<dbReference type="PROSITE" id="PS00105">
    <property type="entry name" value="AA_TRANSFER_CLASS_1"/>
    <property type="match status" value="1"/>
</dbReference>
<dbReference type="PANTHER" id="PTHR42832">
    <property type="entry name" value="AMINO ACID AMINOTRANSFERASE"/>
    <property type="match status" value="1"/>
</dbReference>
<proteinExistence type="inferred from homology"/>
<evidence type="ECO:0000259" key="5">
    <source>
        <dbReference type="Pfam" id="PF00155"/>
    </source>
</evidence>
<evidence type="ECO:0000256" key="3">
    <source>
        <dbReference type="ARBA" id="ARBA00022679"/>
    </source>
</evidence>
<dbReference type="InterPro" id="IPR015422">
    <property type="entry name" value="PyrdxlP-dep_Trfase_small"/>
</dbReference>
<keyword evidence="3 4" id="KW-0808">Transferase</keyword>
<dbReference type="InterPro" id="IPR004839">
    <property type="entry name" value="Aminotransferase_I/II_large"/>
</dbReference>
<dbReference type="EC" id="2.6.1.-" evidence="4"/>
<dbReference type="PANTHER" id="PTHR42832:SF3">
    <property type="entry name" value="L-GLUTAMINE--4-(METHYLSULFANYL)-2-OXOBUTANOATE AMINOTRANSFERASE"/>
    <property type="match status" value="1"/>
</dbReference>
<evidence type="ECO:0000256" key="2">
    <source>
        <dbReference type="ARBA" id="ARBA00022576"/>
    </source>
</evidence>
<dbReference type="InterPro" id="IPR050881">
    <property type="entry name" value="LL-DAP_aminotransferase"/>
</dbReference>
<keyword evidence="2 4" id="KW-0032">Aminotransferase</keyword>
<dbReference type="AlphaFoldDB" id="A0A1F4TLV8"/>
<dbReference type="SUPFAM" id="SSF53383">
    <property type="entry name" value="PLP-dependent transferases"/>
    <property type="match status" value="1"/>
</dbReference>
<dbReference type="InterPro" id="IPR004838">
    <property type="entry name" value="NHTrfase_class1_PyrdxlP-BS"/>
</dbReference>
<feature type="domain" description="Aminotransferase class I/classII large" evidence="5">
    <location>
        <begin position="34"/>
        <end position="383"/>
    </location>
</feature>
<sequence>MNKFKLADRLANLPIYIFALLDGLKAEASAQGQDLIDLTIGAPDHLPPQEAIDALIKALKEPVSHKYSSFEGDPDFLAAVIDWCKKQYNIKVEKNEIATLVGSKEGLVHFYFAYLNPGDTLLVPMPIYPSHFRGPILAGAEPIVLPTSEQNGFLPDLDLIDDSIADKAKILTLTYPTNPTAAVATKEFFVKAVKFSKKHNLILIHDFAYAELYFDNQKPISCLSIPGAKDVCIEFHSFSKTFGMAGWRLGFAVGNPELITALKNIKTNLDYGPFAATVKAATAAMKTNQEYLEKMRAGYQTKRDIFVDGLNSLGWNLKKPAATFYLWAPVPEGFTAMSFTKHLLKETGVVVSPGVGFGKLGEGYFRVALVDSDDKIRAAIERLRKAGIRYA</sequence>
<gene>
    <name evidence="6" type="ORF">A2462_02415</name>
</gene>
<protein>
    <recommendedName>
        <fullName evidence="4">Aminotransferase</fullName>
        <ecNumber evidence="4">2.6.1.-</ecNumber>
    </recommendedName>
</protein>
<evidence type="ECO:0000313" key="6">
    <source>
        <dbReference type="EMBL" id="OGC33674.1"/>
    </source>
</evidence>
<accession>A0A1F4TLV8</accession>
<dbReference type="GO" id="GO:0030170">
    <property type="term" value="F:pyridoxal phosphate binding"/>
    <property type="evidence" value="ECO:0007669"/>
    <property type="project" value="InterPro"/>
</dbReference>
<dbReference type="EMBL" id="MEUI01000030">
    <property type="protein sequence ID" value="OGC33674.1"/>
    <property type="molecule type" value="Genomic_DNA"/>
</dbReference>
<dbReference type="Pfam" id="PF00155">
    <property type="entry name" value="Aminotran_1_2"/>
    <property type="match status" value="1"/>
</dbReference>
<evidence type="ECO:0000313" key="7">
    <source>
        <dbReference type="Proteomes" id="UP000177309"/>
    </source>
</evidence>
<dbReference type="Gene3D" id="3.90.1150.10">
    <property type="entry name" value="Aspartate Aminotransferase, domain 1"/>
    <property type="match status" value="1"/>
</dbReference>
<comment type="cofactor">
    <cofactor evidence="1 4">
        <name>pyridoxal 5'-phosphate</name>
        <dbReference type="ChEBI" id="CHEBI:597326"/>
    </cofactor>
</comment>
<dbReference type="GO" id="GO:0008483">
    <property type="term" value="F:transaminase activity"/>
    <property type="evidence" value="ECO:0007669"/>
    <property type="project" value="UniProtKB-KW"/>
</dbReference>
<name>A0A1F4TLV8_UNCSA</name>
<evidence type="ECO:0000256" key="1">
    <source>
        <dbReference type="ARBA" id="ARBA00001933"/>
    </source>
</evidence>
<comment type="caution">
    <text evidence="6">The sequence shown here is derived from an EMBL/GenBank/DDBJ whole genome shotgun (WGS) entry which is preliminary data.</text>
</comment>